<dbReference type="PIRSF" id="PIRSF003108">
    <property type="entry name" value="DinJ"/>
    <property type="match status" value="1"/>
</dbReference>
<dbReference type="GO" id="GO:0000987">
    <property type="term" value="F:cis-regulatory region sequence-specific DNA binding"/>
    <property type="evidence" value="ECO:0007669"/>
    <property type="project" value="InterPro"/>
</dbReference>
<dbReference type="NCBIfam" id="TIGR02384">
    <property type="entry name" value="RelB_DinJ"/>
    <property type="match status" value="1"/>
</dbReference>
<gene>
    <name evidence="3" type="ORF">IAD16_00125</name>
</gene>
<comment type="similarity">
    <text evidence="1">Belongs to the RelB/DinJ antitoxin family.</text>
</comment>
<dbReference type="PANTHER" id="PTHR38781:SF1">
    <property type="entry name" value="ANTITOXIN DINJ-RELATED"/>
    <property type="match status" value="1"/>
</dbReference>
<name>A0A9D1I249_9FIRM</name>
<dbReference type="InterPro" id="IPR007337">
    <property type="entry name" value="RelB/DinJ"/>
</dbReference>
<accession>A0A9D1I249</accession>
<comment type="caution">
    <text evidence="3">The sequence shown here is derived from an EMBL/GenBank/DDBJ whole genome shotgun (WGS) entry which is preliminary data.</text>
</comment>
<dbReference type="InterPro" id="IPR013321">
    <property type="entry name" value="Arc_rbn_hlx_hlx"/>
</dbReference>
<dbReference type="GO" id="GO:0006351">
    <property type="term" value="P:DNA-templated transcription"/>
    <property type="evidence" value="ECO:0007669"/>
    <property type="project" value="TreeGrafter"/>
</dbReference>
<evidence type="ECO:0000313" key="3">
    <source>
        <dbReference type="EMBL" id="HIU26771.1"/>
    </source>
</evidence>
<protein>
    <submittedName>
        <fullName evidence="3">Type II toxin-antitoxin system RelB/DinJ family antitoxin</fullName>
    </submittedName>
</protein>
<evidence type="ECO:0000256" key="1">
    <source>
        <dbReference type="ARBA" id="ARBA00010562"/>
    </source>
</evidence>
<dbReference type="AlphaFoldDB" id="A0A9D1I249"/>
<sequence>MANNKVNMTLRIDPDLKAKASKLFEALGLDLSTATGIFYRQALRCHGLPFDVKIDEPNDTTYAAMEAAEKEEDLYGPFESVDELMEALNA</sequence>
<dbReference type="EMBL" id="DVMO01000004">
    <property type="protein sequence ID" value="HIU26771.1"/>
    <property type="molecule type" value="Genomic_DNA"/>
</dbReference>
<dbReference type="GO" id="GO:0044010">
    <property type="term" value="P:single-species biofilm formation"/>
    <property type="evidence" value="ECO:0007669"/>
    <property type="project" value="InterPro"/>
</dbReference>
<dbReference type="GO" id="GO:0006355">
    <property type="term" value="P:regulation of DNA-templated transcription"/>
    <property type="evidence" value="ECO:0007669"/>
    <property type="project" value="InterPro"/>
</dbReference>
<reference evidence="3" key="1">
    <citation type="submission" date="2020-10" db="EMBL/GenBank/DDBJ databases">
        <authorList>
            <person name="Gilroy R."/>
        </authorList>
    </citation>
    <scope>NUCLEOTIDE SEQUENCE</scope>
    <source>
        <strain evidence="3">11300</strain>
    </source>
</reference>
<evidence type="ECO:0000313" key="4">
    <source>
        <dbReference type="Proteomes" id="UP000824091"/>
    </source>
</evidence>
<keyword evidence="2" id="KW-1277">Toxin-antitoxin system</keyword>
<dbReference type="Proteomes" id="UP000824091">
    <property type="component" value="Unassembled WGS sequence"/>
</dbReference>
<organism evidence="3 4">
    <name type="scientific">Candidatus Fimisoma avicola</name>
    <dbReference type="NCBI Taxonomy" id="2840826"/>
    <lineage>
        <taxon>Bacteria</taxon>
        <taxon>Bacillati</taxon>
        <taxon>Bacillota</taxon>
        <taxon>Clostridia</taxon>
        <taxon>Eubacteriales</taxon>
        <taxon>Candidatus Fimisoma</taxon>
    </lineage>
</organism>
<dbReference type="PANTHER" id="PTHR38781">
    <property type="entry name" value="ANTITOXIN DINJ-RELATED"/>
    <property type="match status" value="1"/>
</dbReference>
<dbReference type="Gene3D" id="1.10.1220.10">
    <property type="entry name" value="Met repressor-like"/>
    <property type="match status" value="1"/>
</dbReference>
<dbReference type="Pfam" id="PF04221">
    <property type="entry name" value="RelB"/>
    <property type="match status" value="1"/>
</dbReference>
<dbReference type="InterPro" id="IPR026262">
    <property type="entry name" value="DinJ"/>
</dbReference>
<proteinExistence type="inferred from homology"/>
<dbReference type="GO" id="GO:0015643">
    <property type="term" value="F:toxic substance binding"/>
    <property type="evidence" value="ECO:0007669"/>
    <property type="project" value="InterPro"/>
</dbReference>
<reference evidence="3" key="2">
    <citation type="journal article" date="2021" name="PeerJ">
        <title>Extensive microbial diversity within the chicken gut microbiome revealed by metagenomics and culture.</title>
        <authorList>
            <person name="Gilroy R."/>
            <person name="Ravi A."/>
            <person name="Getino M."/>
            <person name="Pursley I."/>
            <person name="Horton D.L."/>
            <person name="Alikhan N.F."/>
            <person name="Baker D."/>
            <person name="Gharbi K."/>
            <person name="Hall N."/>
            <person name="Watson M."/>
            <person name="Adriaenssens E.M."/>
            <person name="Foster-Nyarko E."/>
            <person name="Jarju S."/>
            <person name="Secka A."/>
            <person name="Antonio M."/>
            <person name="Oren A."/>
            <person name="Chaudhuri R.R."/>
            <person name="La Ragione R."/>
            <person name="Hildebrand F."/>
            <person name="Pallen M.J."/>
        </authorList>
    </citation>
    <scope>NUCLEOTIDE SEQUENCE</scope>
    <source>
        <strain evidence="3">11300</strain>
    </source>
</reference>
<evidence type="ECO:0000256" key="2">
    <source>
        <dbReference type="ARBA" id="ARBA00022649"/>
    </source>
</evidence>